<name>A0ABT7X2Y6_9BACE</name>
<dbReference type="CDD" id="cd03394">
    <property type="entry name" value="PAP2_like_5"/>
    <property type="match status" value="1"/>
</dbReference>
<feature type="domain" description="Phosphatidic acid phosphatase type 2/haloperoxidase" evidence="2">
    <location>
        <begin position="58"/>
        <end position="158"/>
    </location>
</feature>
<dbReference type="PANTHER" id="PTHR14969:SF13">
    <property type="entry name" value="AT30094P"/>
    <property type="match status" value="1"/>
</dbReference>
<dbReference type="InterPro" id="IPR000326">
    <property type="entry name" value="PAP2/HPO"/>
</dbReference>
<keyword evidence="1" id="KW-0732">Signal</keyword>
<dbReference type="SUPFAM" id="SSF48317">
    <property type="entry name" value="Acid phosphatase/Vanadium-dependent haloperoxidase"/>
    <property type="match status" value="1"/>
</dbReference>
<dbReference type="InterPro" id="IPR036938">
    <property type="entry name" value="PAP2/HPO_sf"/>
</dbReference>
<organism evidence="3 4">
    <name type="scientific">Bacteroides gallinaceum</name>
    <dbReference type="NCBI Taxonomy" id="1462571"/>
    <lineage>
        <taxon>Bacteria</taxon>
        <taxon>Pseudomonadati</taxon>
        <taxon>Bacteroidota</taxon>
        <taxon>Bacteroidia</taxon>
        <taxon>Bacteroidales</taxon>
        <taxon>Bacteroidaceae</taxon>
        <taxon>Bacteroides</taxon>
    </lineage>
</organism>
<dbReference type="PANTHER" id="PTHR14969">
    <property type="entry name" value="SPHINGOSINE-1-PHOSPHATE PHOSPHOHYDROLASE"/>
    <property type="match status" value="1"/>
</dbReference>
<feature type="signal peptide" evidence="1">
    <location>
        <begin position="1"/>
        <end position="20"/>
    </location>
</feature>
<evidence type="ECO:0000256" key="1">
    <source>
        <dbReference type="SAM" id="SignalP"/>
    </source>
</evidence>
<reference evidence="3" key="2">
    <citation type="submission" date="2024-05" db="EMBL/GenBank/DDBJ databases">
        <title>Identification and characterization of horizontal gene transfer across gut microbiota members of farm animals based on homology search.</title>
        <authorList>
            <person name="Schwarzerova J."/>
            <person name="Nykrynova M."/>
            <person name="Jureckova K."/>
            <person name="Cejkova D."/>
            <person name="Rychlik I."/>
        </authorList>
    </citation>
    <scope>NUCLEOTIDE SEQUENCE</scope>
    <source>
        <strain evidence="3">84_SSukc20</strain>
    </source>
</reference>
<gene>
    <name evidence="3" type="ORF">QVO10_03410</name>
</gene>
<dbReference type="Gene3D" id="1.20.144.10">
    <property type="entry name" value="Phosphatidic acid phosphatase type 2/haloperoxidase"/>
    <property type="match status" value="1"/>
</dbReference>
<evidence type="ECO:0000259" key="2">
    <source>
        <dbReference type="SMART" id="SM00014"/>
    </source>
</evidence>
<feature type="chain" id="PRO_5045723089" evidence="1">
    <location>
        <begin position="21"/>
        <end position="186"/>
    </location>
</feature>
<dbReference type="SMART" id="SM00014">
    <property type="entry name" value="acidPPc"/>
    <property type="match status" value="1"/>
</dbReference>
<comment type="caution">
    <text evidence="3">The sequence shown here is derived from an EMBL/GenBank/DDBJ whole genome shotgun (WGS) entry which is preliminary data.</text>
</comment>
<keyword evidence="4" id="KW-1185">Reference proteome</keyword>
<dbReference type="EMBL" id="JAUEII010000004">
    <property type="protein sequence ID" value="MDN0048445.1"/>
    <property type="molecule type" value="Genomic_DNA"/>
</dbReference>
<accession>A0ABT7X2Y6</accession>
<protein>
    <submittedName>
        <fullName evidence="3">Phosphatase PAP2 family protein</fullName>
    </submittedName>
</protein>
<reference evidence="3" key="1">
    <citation type="submission" date="2023-06" db="EMBL/GenBank/DDBJ databases">
        <authorList>
            <person name="Zeman M."/>
            <person name="Kubasova T."/>
            <person name="Jahodarova E."/>
            <person name="Nykrynova M."/>
            <person name="Rychlik I."/>
        </authorList>
    </citation>
    <scope>NUCLEOTIDE SEQUENCE</scope>
    <source>
        <strain evidence="3">84_SSukc20</strain>
    </source>
</reference>
<evidence type="ECO:0000313" key="3">
    <source>
        <dbReference type="EMBL" id="MDN0048445.1"/>
    </source>
</evidence>
<dbReference type="Pfam" id="PF01569">
    <property type="entry name" value="PAP2"/>
    <property type="match status" value="1"/>
</dbReference>
<dbReference type="Proteomes" id="UP001167871">
    <property type="component" value="Unassembled WGS sequence"/>
</dbReference>
<dbReference type="RefSeq" id="WP_301639068.1">
    <property type="nucleotide sequence ID" value="NZ_JAUEII010000004.1"/>
</dbReference>
<sequence>MKLKAFTLYILLLLTLPFSAQQIEVSGSRKAVRTSGDVGAVLLPVAGLTAVLIQKDWEGLKQGAFSALATAGVTYALKYSIRKDRPDHSDRHSFPSMHTATSFAAAAFIQRRYGWEWGLPAYVLSTYVGWSRIYGKKHDGWDVLAGAAIGAGCSYIFTRPFAQKHQLTINPVAGDGCMGIYASMRF</sequence>
<evidence type="ECO:0000313" key="4">
    <source>
        <dbReference type="Proteomes" id="UP001167871"/>
    </source>
</evidence>
<proteinExistence type="predicted"/>